<reference evidence="1" key="1">
    <citation type="submission" date="2021-05" db="EMBL/GenBank/DDBJ databases">
        <authorList>
            <person name="Pietrasiak N."/>
            <person name="Ward R."/>
            <person name="Stajich J.E."/>
            <person name="Kurbessoian T."/>
        </authorList>
    </citation>
    <scope>NUCLEOTIDE SEQUENCE</scope>
    <source>
        <strain evidence="1">GSE-TBD4-15B</strain>
    </source>
</reference>
<comment type="caution">
    <text evidence="1">The sequence shown here is derived from an EMBL/GenBank/DDBJ whole genome shotgun (WGS) entry which is preliminary data.</text>
</comment>
<sequence length="133" mass="15006">MTQDFEAFTIPSTVDQQTAYAVQEGLIQRSSLQSDWAILNGTKPERFRALSQMNQMPAAEAAQSCALLTRYQAVYRPGLLKLRAEGYRGSCPSPTAAQFQQIAQHLGYLSSAEVELMLKHMAQQLREIWQLRK</sequence>
<proteinExistence type="predicted"/>
<name>A0A951PEY1_9CYAN</name>
<dbReference type="Proteomes" id="UP000707356">
    <property type="component" value="Unassembled WGS sequence"/>
</dbReference>
<dbReference type="AlphaFoldDB" id="A0A951PEY1"/>
<evidence type="ECO:0000313" key="2">
    <source>
        <dbReference type="Proteomes" id="UP000707356"/>
    </source>
</evidence>
<reference evidence="1" key="2">
    <citation type="journal article" date="2022" name="Microbiol. Resour. Announc.">
        <title>Metagenome Sequencing to Explore Phylogenomics of Terrestrial Cyanobacteria.</title>
        <authorList>
            <person name="Ward R.D."/>
            <person name="Stajich J.E."/>
            <person name="Johansen J.R."/>
            <person name="Huntemann M."/>
            <person name="Clum A."/>
            <person name="Foster B."/>
            <person name="Foster B."/>
            <person name="Roux S."/>
            <person name="Palaniappan K."/>
            <person name="Varghese N."/>
            <person name="Mukherjee S."/>
            <person name="Reddy T.B.K."/>
            <person name="Daum C."/>
            <person name="Copeland A."/>
            <person name="Chen I.A."/>
            <person name="Ivanova N.N."/>
            <person name="Kyrpides N.C."/>
            <person name="Shapiro N."/>
            <person name="Eloe-Fadrosh E.A."/>
            <person name="Pietrasiak N."/>
        </authorList>
    </citation>
    <scope>NUCLEOTIDE SEQUENCE</scope>
    <source>
        <strain evidence="1">GSE-TBD4-15B</strain>
    </source>
</reference>
<gene>
    <name evidence="1" type="ORF">KME07_20320</name>
</gene>
<accession>A0A951PEY1</accession>
<evidence type="ECO:0000313" key="1">
    <source>
        <dbReference type="EMBL" id="MBW4467780.1"/>
    </source>
</evidence>
<organism evidence="1 2">
    <name type="scientific">Pegethrix bostrychoides GSE-TBD4-15B</name>
    <dbReference type="NCBI Taxonomy" id="2839662"/>
    <lineage>
        <taxon>Bacteria</taxon>
        <taxon>Bacillati</taxon>
        <taxon>Cyanobacteriota</taxon>
        <taxon>Cyanophyceae</taxon>
        <taxon>Oculatellales</taxon>
        <taxon>Oculatellaceae</taxon>
        <taxon>Pegethrix</taxon>
    </lineage>
</organism>
<protein>
    <submittedName>
        <fullName evidence="1">Uncharacterized protein</fullName>
    </submittedName>
</protein>
<dbReference type="EMBL" id="JAHHHV010000080">
    <property type="protein sequence ID" value="MBW4467780.1"/>
    <property type="molecule type" value="Genomic_DNA"/>
</dbReference>